<proteinExistence type="predicted"/>
<dbReference type="AlphaFoldDB" id="A0AAX2CIL6"/>
<reference evidence="1 2" key="1">
    <citation type="submission" date="2016-08" db="EMBL/GenBank/DDBJ databases">
        <authorList>
            <person name="Loux V."/>
            <person name="Rue O."/>
        </authorList>
    </citation>
    <scope>NUCLEOTIDE SEQUENCE [LARGE SCALE GENOMIC DNA]</scope>
    <source>
        <strain evidence="1 2">AFSSA_08CEB44bac</strain>
    </source>
</reference>
<organism evidence="1 2">
    <name type="scientific">Bacillus cytotoxicus</name>
    <dbReference type="NCBI Taxonomy" id="580165"/>
    <lineage>
        <taxon>Bacteria</taxon>
        <taxon>Bacillati</taxon>
        <taxon>Bacillota</taxon>
        <taxon>Bacilli</taxon>
        <taxon>Bacillales</taxon>
        <taxon>Bacillaceae</taxon>
        <taxon>Bacillus</taxon>
        <taxon>Bacillus cereus group</taxon>
    </lineage>
</organism>
<dbReference type="Proteomes" id="UP000242164">
    <property type="component" value="Unassembled WGS sequence"/>
</dbReference>
<sequence length="35" mass="4328">MTVDERVSLYGKVKKYTKRKEQFQNEESMERFRVS</sequence>
<accession>A0AAX2CIL6</accession>
<gene>
    <name evidence="1" type="ORF">BCB44BAC_02682</name>
</gene>
<evidence type="ECO:0000313" key="2">
    <source>
        <dbReference type="Proteomes" id="UP000242164"/>
    </source>
</evidence>
<protein>
    <submittedName>
        <fullName evidence="1">Uncharacterized protein</fullName>
    </submittedName>
</protein>
<name>A0AAX2CIL6_9BACI</name>
<evidence type="ECO:0000313" key="1">
    <source>
        <dbReference type="EMBL" id="SCL95988.1"/>
    </source>
</evidence>
<dbReference type="EMBL" id="FMIK01000034">
    <property type="protein sequence ID" value="SCL95988.1"/>
    <property type="molecule type" value="Genomic_DNA"/>
</dbReference>
<comment type="caution">
    <text evidence="1">The sequence shown here is derived from an EMBL/GenBank/DDBJ whole genome shotgun (WGS) entry which is preliminary data.</text>
</comment>